<dbReference type="InterPro" id="IPR022399">
    <property type="entry name" value="TadA-like_ATPase"/>
</dbReference>
<organism evidence="3 4">
    <name type="scientific">Corynebacterium zhongnanshanii</name>
    <dbReference type="NCBI Taxonomy" id="2768834"/>
    <lineage>
        <taxon>Bacteria</taxon>
        <taxon>Bacillati</taxon>
        <taxon>Actinomycetota</taxon>
        <taxon>Actinomycetes</taxon>
        <taxon>Mycobacteriales</taxon>
        <taxon>Corynebacteriaceae</taxon>
        <taxon>Corynebacterium</taxon>
    </lineage>
</organism>
<dbReference type="Proteomes" id="UP000436181">
    <property type="component" value="Unassembled WGS sequence"/>
</dbReference>
<dbReference type="NCBIfam" id="TIGR03819">
    <property type="entry name" value="heli_sec_ATPase"/>
    <property type="match status" value="1"/>
</dbReference>
<accession>A0ABQ6VDY6</accession>
<dbReference type="Gene3D" id="3.40.50.300">
    <property type="entry name" value="P-loop containing nucleotide triphosphate hydrolases"/>
    <property type="match status" value="1"/>
</dbReference>
<dbReference type="InterPro" id="IPR027417">
    <property type="entry name" value="P-loop_NTPase"/>
</dbReference>
<comment type="similarity">
    <text evidence="1">Belongs to the GSP E family.</text>
</comment>
<dbReference type="CDD" id="cd01130">
    <property type="entry name" value="VirB11-like_ATPase"/>
    <property type="match status" value="1"/>
</dbReference>
<reference evidence="3 4" key="1">
    <citation type="submission" date="2019-10" db="EMBL/GenBank/DDBJ databases">
        <title>Corynebacterium sp novel species isolated from the respiratory tract of Marmot.</title>
        <authorList>
            <person name="Zhang G."/>
        </authorList>
    </citation>
    <scope>NUCLEOTIDE SEQUENCE [LARGE SCALE GENOMIC DNA]</scope>
    <source>
        <strain evidence="3 4">336</strain>
    </source>
</reference>
<evidence type="ECO:0000259" key="2">
    <source>
        <dbReference type="Pfam" id="PF00437"/>
    </source>
</evidence>
<evidence type="ECO:0000256" key="1">
    <source>
        <dbReference type="ARBA" id="ARBA00006611"/>
    </source>
</evidence>
<dbReference type="Gene3D" id="3.30.450.380">
    <property type="match status" value="1"/>
</dbReference>
<dbReference type="RefSeq" id="WP_151843568.1">
    <property type="nucleotide sequence ID" value="NZ_WBZJ01000001.1"/>
</dbReference>
<gene>
    <name evidence="3" type="ORF">F8377_00135</name>
</gene>
<protein>
    <submittedName>
        <fullName evidence="3">TadA family conjugal transfer-associated ATPase</fullName>
    </submittedName>
</protein>
<sequence length="403" mass="42772">MSTMSIDAVRRALAERGISHVGPEDLVEFGGHAQQDGGGEGGAGGVEFLRTLHREFSGLGILTELFMDPDVTDVLVNPDGSIWIDRGEGLEIAEMPSVPPGQARELAVRLAARCGARLDNAMPFADGVLTDLPEGIPARRVRVHAALAPPMDGGASISLRALHRGHSHVADLVRDGMMSPALGMVLRQLVRQRMNILISGGTGAGKTTLLTALLGEVPDNQRMILVEDTPEIIAEHPHCLAMTARRANAEGAGDIPMGRLVTQCLRMRPDRIIVGEIRGAEIADLLVALNTGHPGSAGTLHANDPQAVPGRLEALGAMADMPPRSLVRQSLDGIDVLLHVERTPQGRKLTDISTLHASHSGDGAPVLTVEPVWSIHQSSVDAGDVVGRIQRQRAQRDSERSAS</sequence>
<keyword evidence="4" id="KW-1185">Reference proteome</keyword>
<dbReference type="InterPro" id="IPR050921">
    <property type="entry name" value="T4SS_GSP_E_ATPase"/>
</dbReference>
<dbReference type="Pfam" id="PF00437">
    <property type="entry name" value="T2SSE"/>
    <property type="match status" value="1"/>
</dbReference>
<comment type="caution">
    <text evidence="3">The sequence shown here is derived from an EMBL/GenBank/DDBJ whole genome shotgun (WGS) entry which is preliminary data.</text>
</comment>
<proteinExistence type="inferred from homology"/>
<dbReference type="PANTHER" id="PTHR30486">
    <property type="entry name" value="TWITCHING MOTILITY PROTEIN PILT"/>
    <property type="match status" value="1"/>
</dbReference>
<dbReference type="EMBL" id="WBZJ01000001">
    <property type="protein sequence ID" value="KAB3522641.1"/>
    <property type="molecule type" value="Genomic_DNA"/>
</dbReference>
<name>A0ABQ6VDY6_9CORY</name>
<evidence type="ECO:0000313" key="3">
    <source>
        <dbReference type="EMBL" id="KAB3522641.1"/>
    </source>
</evidence>
<feature type="domain" description="Bacterial type II secretion system protein E" evidence="2">
    <location>
        <begin position="68"/>
        <end position="334"/>
    </location>
</feature>
<dbReference type="SUPFAM" id="SSF52540">
    <property type="entry name" value="P-loop containing nucleoside triphosphate hydrolases"/>
    <property type="match status" value="1"/>
</dbReference>
<dbReference type="InterPro" id="IPR001482">
    <property type="entry name" value="T2SS/T4SS_dom"/>
</dbReference>
<evidence type="ECO:0000313" key="4">
    <source>
        <dbReference type="Proteomes" id="UP000436181"/>
    </source>
</evidence>
<dbReference type="PANTHER" id="PTHR30486:SF6">
    <property type="entry name" value="TYPE IV PILUS RETRACTATION ATPASE PILT"/>
    <property type="match status" value="1"/>
</dbReference>